<gene>
    <name evidence="1" type="ORF">OJAG_27210</name>
</gene>
<sequence length="130" mass="14066">MSYDIAVFATETVDDDGFEAWFEEQAEWGEDHDYTDPAVTSVALRTFYDALAQEFPPMNGPDADEDVDDPRLADYSIGREVLYVAFGWSQARAAQAACLRIAAATGVAVGLVSDDGRIVRPGDTPEPVGS</sequence>
<dbReference type="OrthoDB" id="882812at2"/>
<dbReference type="Proteomes" id="UP000076447">
    <property type="component" value="Unassembled WGS sequence"/>
</dbReference>
<accession>A0A163QZ78</accession>
<comment type="caution">
    <text evidence="1">The sequence shown here is derived from an EMBL/GenBank/DDBJ whole genome shotgun (WGS) entry which is preliminary data.</text>
</comment>
<dbReference type="RefSeq" id="WP_068709149.1">
    <property type="nucleotide sequence ID" value="NZ_LRIE01000078.1"/>
</dbReference>
<name>A0A163QZ78_9CELL</name>
<organism evidence="1 2">
    <name type="scientific">Oerskovia enterophila</name>
    <dbReference type="NCBI Taxonomy" id="43678"/>
    <lineage>
        <taxon>Bacteria</taxon>
        <taxon>Bacillati</taxon>
        <taxon>Actinomycetota</taxon>
        <taxon>Actinomycetes</taxon>
        <taxon>Micrococcales</taxon>
        <taxon>Cellulomonadaceae</taxon>
        <taxon>Oerskovia</taxon>
    </lineage>
</organism>
<evidence type="ECO:0000313" key="2">
    <source>
        <dbReference type="Proteomes" id="UP000076447"/>
    </source>
</evidence>
<dbReference type="EMBL" id="LRIE01000078">
    <property type="protein sequence ID" value="KZM34686.1"/>
    <property type="molecule type" value="Genomic_DNA"/>
</dbReference>
<dbReference type="AlphaFoldDB" id="A0A163QZ78"/>
<evidence type="ECO:0000313" key="1">
    <source>
        <dbReference type="EMBL" id="KZM34686.1"/>
    </source>
</evidence>
<dbReference type="PATRIC" id="fig|43678.3.peg.2848"/>
<proteinExistence type="predicted"/>
<protein>
    <submittedName>
        <fullName evidence="1">Uncharacterized protein</fullName>
    </submittedName>
</protein>
<reference evidence="1 2" key="1">
    <citation type="submission" date="2016-01" db="EMBL/GenBank/DDBJ databases">
        <title>Genome sequence of Oerskovia enterophila VJag, an agar and cellulose degrading bacterium.</title>
        <authorList>
            <person name="Poehlein A."/>
            <person name="Jag V."/>
            <person name="Bengelsdorf F."/>
            <person name="Duerre P."/>
            <person name="Daniel R."/>
        </authorList>
    </citation>
    <scope>NUCLEOTIDE SEQUENCE [LARGE SCALE GENOMIC DNA]</scope>
    <source>
        <strain evidence="1 2">VJag</strain>
    </source>
</reference>